<keyword evidence="1" id="KW-0812">Transmembrane</keyword>
<accession>A0A919YK84</accession>
<reference evidence="2" key="1">
    <citation type="submission" date="2021-03" db="EMBL/GenBank/DDBJ databases">
        <title>Antimicrobial resistance genes in bacteria isolated from Japanese honey, and their potential for conferring macrolide and lincosamide resistance in the American foulbrood pathogen Paenibacillus larvae.</title>
        <authorList>
            <person name="Okamoto M."/>
            <person name="Kumagai M."/>
            <person name="Kanamori H."/>
            <person name="Takamatsu D."/>
        </authorList>
    </citation>
    <scope>NUCLEOTIDE SEQUENCE</scope>
    <source>
        <strain evidence="2">J40TS1</strain>
    </source>
</reference>
<organism evidence="2 3">
    <name type="scientific">Paenibacillus montaniterrae</name>
    <dbReference type="NCBI Taxonomy" id="429341"/>
    <lineage>
        <taxon>Bacteria</taxon>
        <taxon>Bacillati</taxon>
        <taxon>Bacillota</taxon>
        <taxon>Bacilli</taxon>
        <taxon>Bacillales</taxon>
        <taxon>Paenibacillaceae</taxon>
        <taxon>Paenibacillus</taxon>
    </lineage>
</organism>
<comment type="caution">
    <text evidence="2">The sequence shown here is derived from an EMBL/GenBank/DDBJ whole genome shotgun (WGS) entry which is preliminary data.</text>
</comment>
<evidence type="ECO:0000313" key="2">
    <source>
        <dbReference type="EMBL" id="GIP15433.1"/>
    </source>
</evidence>
<keyword evidence="1" id="KW-1133">Transmembrane helix</keyword>
<keyword evidence="1" id="KW-0472">Membrane</keyword>
<dbReference type="EMBL" id="BOSE01000001">
    <property type="protein sequence ID" value="GIP15433.1"/>
    <property type="molecule type" value="Genomic_DNA"/>
</dbReference>
<dbReference type="Proteomes" id="UP000683139">
    <property type="component" value="Unassembled WGS sequence"/>
</dbReference>
<gene>
    <name evidence="2" type="ORF">J40TS1_10750</name>
</gene>
<evidence type="ECO:0008006" key="4">
    <source>
        <dbReference type="Google" id="ProtNLM"/>
    </source>
</evidence>
<feature type="transmembrane region" description="Helical" evidence="1">
    <location>
        <begin position="103"/>
        <end position="123"/>
    </location>
</feature>
<evidence type="ECO:0000313" key="3">
    <source>
        <dbReference type="Proteomes" id="UP000683139"/>
    </source>
</evidence>
<name>A0A919YK84_9BACL</name>
<dbReference type="AlphaFoldDB" id="A0A919YK84"/>
<dbReference type="RefSeq" id="WP_213513641.1">
    <property type="nucleotide sequence ID" value="NZ_BOSE01000001.1"/>
</dbReference>
<keyword evidence="3" id="KW-1185">Reference proteome</keyword>
<protein>
    <recommendedName>
        <fullName evidence="4">J domain-containing protein</fullName>
    </recommendedName>
</protein>
<sequence length="307" mass="35665">MEDIKKAYEELGLEPFASKDLVEQRYGQALRKHKARAKLEAQGQTPEADDKFDFDKITEAYRAILDYETKKYTEAFEQEEYGKYKKMAGQAKKIDHFWRYYKVHTFVAIGLVIALIYGVIAFLDRQEEKRYLASLPPVDVAVSFIGNYYDTTEDSSYETTNQKFLTDFPEYQRFKTDLIYVPEDPSMQYAYLQKAMVMLMTETPDIYIADEPMKDWTLQQGLYVKLDEVKSLSHLMDSKYVVKGAVLDSQQQLGEEHVYMLDLTESKLAEDMPMAHTKLLVGIRADAPNYDKALQFIEYYAATLPSE</sequence>
<evidence type="ECO:0000256" key="1">
    <source>
        <dbReference type="SAM" id="Phobius"/>
    </source>
</evidence>
<proteinExistence type="predicted"/>